<evidence type="ECO:0000313" key="3">
    <source>
        <dbReference type="EMBL" id="GGY97879.1"/>
    </source>
</evidence>
<reference evidence="3" key="1">
    <citation type="journal article" date="2014" name="Int. J. Syst. Evol. Microbiol.">
        <title>Complete genome sequence of Corynebacterium casei LMG S-19264T (=DSM 44701T), isolated from a smear-ripened cheese.</title>
        <authorList>
            <consortium name="US DOE Joint Genome Institute (JGI-PGF)"/>
            <person name="Walter F."/>
            <person name="Albersmeier A."/>
            <person name="Kalinowski J."/>
            <person name="Ruckert C."/>
        </authorList>
    </citation>
    <scope>NUCLEOTIDE SEQUENCE</scope>
    <source>
        <strain evidence="3">KCTC 12344</strain>
    </source>
</reference>
<proteinExistence type="predicted"/>
<dbReference type="EMBL" id="CP038026">
    <property type="protein sequence ID" value="QBQ37283.1"/>
    <property type="molecule type" value="Genomic_DNA"/>
</dbReference>
<dbReference type="InterPro" id="IPR013424">
    <property type="entry name" value="Ice-binding_C"/>
</dbReference>
<evidence type="ECO:0000313" key="6">
    <source>
        <dbReference type="Proteomes" id="UP000619512"/>
    </source>
</evidence>
<protein>
    <submittedName>
        <fullName evidence="4">PEP-CTERM sorting domain-containing protein</fullName>
    </submittedName>
</protein>
<reference evidence="3" key="3">
    <citation type="submission" date="2022-12" db="EMBL/GenBank/DDBJ databases">
        <authorList>
            <person name="Sun Q."/>
            <person name="Kim S."/>
        </authorList>
    </citation>
    <scope>NUCLEOTIDE SEQUENCE</scope>
    <source>
        <strain evidence="3">KCTC 12344</strain>
    </source>
</reference>
<gene>
    <name evidence="4" type="ORF">E1742_14680</name>
    <name evidence="3" type="ORF">GCM10007388_34200</name>
</gene>
<evidence type="ECO:0000313" key="4">
    <source>
        <dbReference type="EMBL" id="QBQ37283.1"/>
    </source>
</evidence>
<feature type="chain" id="PRO_5044606799" evidence="1">
    <location>
        <begin position="22"/>
        <end position="273"/>
    </location>
</feature>
<dbReference type="AlphaFoldDB" id="A0A4P7BGB5"/>
<dbReference type="Proteomes" id="UP000294359">
    <property type="component" value="Chromosome"/>
</dbReference>
<keyword evidence="1" id="KW-0732">Signal</keyword>
<evidence type="ECO:0000313" key="5">
    <source>
        <dbReference type="Proteomes" id="UP000294359"/>
    </source>
</evidence>
<feature type="signal peptide" evidence="1">
    <location>
        <begin position="1"/>
        <end position="21"/>
    </location>
</feature>
<keyword evidence="5" id="KW-1185">Reference proteome</keyword>
<dbReference type="NCBIfam" id="NF035944">
    <property type="entry name" value="PEPxxWA-CTERM"/>
    <property type="match status" value="1"/>
</dbReference>
<reference evidence="4 5" key="2">
    <citation type="submission" date="2019-03" db="EMBL/GenBank/DDBJ databases">
        <title>Draft Genome Sequences of Six Type Strains of the Genus Massilia.</title>
        <authorList>
            <person name="Miess H."/>
            <person name="Frediansyhah A."/>
            <person name="Gross H."/>
        </authorList>
    </citation>
    <scope>NUCLEOTIDE SEQUENCE [LARGE SCALE GENOMIC DNA]</scope>
    <source>
        <strain evidence="4 5">DSM 17505</strain>
    </source>
</reference>
<evidence type="ECO:0000259" key="2">
    <source>
        <dbReference type="Pfam" id="PF07589"/>
    </source>
</evidence>
<dbReference type="OrthoDB" id="8910694at2"/>
<organism evidence="3 6">
    <name type="scientific">Pseudoduganella plicata</name>
    <dbReference type="NCBI Taxonomy" id="321984"/>
    <lineage>
        <taxon>Bacteria</taxon>
        <taxon>Pseudomonadati</taxon>
        <taxon>Pseudomonadota</taxon>
        <taxon>Betaproteobacteria</taxon>
        <taxon>Burkholderiales</taxon>
        <taxon>Oxalobacteraceae</taxon>
        <taxon>Telluria group</taxon>
        <taxon>Pseudoduganella</taxon>
    </lineage>
</organism>
<dbReference type="Pfam" id="PF07589">
    <property type="entry name" value="PEP-CTERM"/>
    <property type="match status" value="1"/>
</dbReference>
<evidence type="ECO:0000256" key="1">
    <source>
        <dbReference type="SAM" id="SignalP"/>
    </source>
</evidence>
<dbReference type="Proteomes" id="UP000619512">
    <property type="component" value="Unassembled WGS sequence"/>
</dbReference>
<dbReference type="NCBIfam" id="TIGR02595">
    <property type="entry name" value="PEP_CTERM"/>
    <property type="match status" value="1"/>
</dbReference>
<dbReference type="EMBL" id="BMWW01000006">
    <property type="protein sequence ID" value="GGY97879.1"/>
    <property type="molecule type" value="Genomic_DNA"/>
</dbReference>
<feature type="domain" description="Ice-binding protein C-terminal" evidence="2">
    <location>
        <begin position="246"/>
        <end position="270"/>
    </location>
</feature>
<sequence>MKIITLGLAAMLAFSAAQVQAAGPVTFTITAESGAGALTPTYSNTNSLFSGSEKLNVQTVLRDESYISGSYRYVYHYADSTYDQQGGYQDSTHWSVYKADVAQAPDYIYFKASAEISPDADQTVPMTVKLYSTAGGTYSSVTDPRFPNVNLLPASATVAVANSHNAADLTTAPYSYTWFNADGTFDVSNFADIVVPAGGTADMAVLFYLPAQLHATSYSFDLTGPLYNEGLHHFSETNYLGYEILPVPEPSTWAMLLAGVGIVGVARRRKTAA</sequence>
<dbReference type="RefSeq" id="WP_134385651.1">
    <property type="nucleotide sequence ID" value="NZ_BMWW01000006.1"/>
</dbReference>
<accession>A0A4P7BGB5</accession>
<name>A0A4P7BGB5_9BURK</name>